<protein>
    <submittedName>
        <fullName evidence="2">NIPSNAP family protein</fullName>
    </submittedName>
</protein>
<dbReference type="EMBL" id="CP021780">
    <property type="protein sequence ID" value="ASA19381.1"/>
    <property type="molecule type" value="Genomic_DNA"/>
</dbReference>
<dbReference type="InterPro" id="IPR012577">
    <property type="entry name" value="NIPSNAP"/>
</dbReference>
<organism evidence="2 4">
    <name type="scientific">Paenibacillus donghaensis</name>
    <dbReference type="NCBI Taxonomy" id="414771"/>
    <lineage>
        <taxon>Bacteria</taxon>
        <taxon>Bacillati</taxon>
        <taxon>Bacillota</taxon>
        <taxon>Bacilli</taxon>
        <taxon>Bacillales</taxon>
        <taxon>Paenibacillaceae</taxon>
        <taxon>Paenibacillus</taxon>
    </lineage>
</organism>
<dbReference type="EMBL" id="CP021780">
    <property type="protein sequence ID" value="ASA26100.1"/>
    <property type="molecule type" value="Genomic_DNA"/>
</dbReference>
<dbReference type="Gene3D" id="3.30.70.100">
    <property type="match status" value="1"/>
</dbReference>
<name>A0A2Z2KHW4_9BACL</name>
<dbReference type="RefSeq" id="WP_087913406.1">
    <property type="nucleotide sequence ID" value="NZ_CP021780.1"/>
</dbReference>
<evidence type="ECO:0000259" key="1">
    <source>
        <dbReference type="Pfam" id="PF07978"/>
    </source>
</evidence>
<evidence type="ECO:0000313" key="2">
    <source>
        <dbReference type="EMBL" id="ASA19381.1"/>
    </source>
</evidence>
<reference evidence="2 4" key="1">
    <citation type="submission" date="2017-06" db="EMBL/GenBank/DDBJ databases">
        <title>Complete genome sequence of Paenibacillus donghaensis KCTC 13049T isolated from East Sea sediment, South Korea.</title>
        <authorList>
            <person name="Jung B.K."/>
            <person name="Hong S.-J."/>
            <person name="Shin J.-H."/>
        </authorList>
    </citation>
    <scope>NUCLEOTIDE SEQUENCE [LARGE SCALE GENOMIC DNA]</scope>
    <source>
        <strain evidence="2 4">KCTC 13049</strain>
    </source>
</reference>
<dbReference type="SUPFAM" id="SSF54909">
    <property type="entry name" value="Dimeric alpha+beta barrel"/>
    <property type="match status" value="1"/>
</dbReference>
<evidence type="ECO:0000313" key="3">
    <source>
        <dbReference type="EMBL" id="ASA26100.1"/>
    </source>
</evidence>
<dbReference type="KEGG" id="pdh:B9T62_00040"/>
<gene>
    <name evidence="2" type="ORF">B9T62_00040</name>
    <name evidence="3" type="ORF">B9T62_38555</name>
</gene>
<dbReference type="AlphaFoldDB" id="A0A2Z2KHW4"/>
<dbReference type="Proteomes" id="UP000249890">
    <property type="component" value="Chromosome"/>
</dbReference>
<dbReference type="KEGG" id="pdh:B9T62_38555"/>
<proteinExistence type="predicted"/>
<sequence>MVTCFLKYVIDPLKIAQFEHYSKLWIDLVNEMGGLHHGYLLPHEGPSNIAYASFSYPSLAAYEEYRNAIPQSPKCQAALDYAVEHQFIVSYERNFFKPLFEGVETAARLF</sequence>
<evidence type="ECO:0000313" key="4">
    <source>
        <dbReference type="Proteomes" id="UP000249890"/>
    </source>
</evidence>
<feature type="domain" description="NIPSNAP" evidence="1">
    <location>
        <begin position="7"/>
        <end position="99"/>
    </location>
</feature>
<accession>A0A2Z2KHW4</accession>
<dbReference type="InterPro" id="IPR011008">
    <property type="entry name" value="Dimeric_a/b-barrel"/>
</dbReference>
<dbReference type="OrthoDB" id="9798776at2"/>
<keyword evidence="4" id="KW-1185">Reference proteome</keyword>
<dbReference type="Pfam" id="PF07978">
    <property type="entry name" value="NIPSNAP"/>
    <property type="match status" value="1"/>
</dbReference>